<accession>A0ABS7EIW4</accession>
<dbReference type="InterPro" id="IPR011992">
    <property type="entry name" value="EF-hand-dom_pair"/>
</dbReference>
<dbReference type="InterPro" id="IPR002048">
    <property type="entry name" value="EF_hand_dom"/>
</dbReference>
<evidence type="ECO:0000259" key="2">
    <source>
        <dbReference type="PROSITE" id="PS50222"/>
    </source>
</evidence>
<keyword evidence="4" id="KW-1185">Reference proteome</keyword>
<proteinExistence type="predicted"/>
<comment type="caution">
    <text evidence="3">The sequence shown here is derived from an EMBL/GenBank/DDBJ whole genome shotgun (WGS) entry which is preliminary data.</text>
</comment>
<evidence type="ECO:0000313" key="3">
    <source>
        <dbReference type="EMBL" id="MBW8192298.1"/>
    </source>
</evidence>
<dbReference type="Proteomes" id="UP001166251">
    <property type="component" value="Unassembled WGS sequence"/>
</dbReference>
<feature type="region of interest" description="Disordered" evidence="1">
    <location>
        <begin position="1"/>
        <end position="34"/>
    </location>
</feature>
<dbReference type="EMBL" id="JAHZSS010000021">
    <property type="protein sequence ID" value="MBW8192298.1"/>
    <property type="molecule type" value="Genomic_DNA"/>
</dbReference>
<dbReference type="RefSeq" id="WP_220104925.1">
    <property type="nucleotide sequence ID" value="NZ_JAHZSS010000021.1"/>
</dbReference>
<feature type="compositionally biased region" description="Low complexity" evidence="1">
    <location>
        <begin position="16"/>
        <end position="27"/>
    </location>
</feature>
<evidence type="ECO:0000256" key="1">
    <source>
        <dbReference type="SAM" id="MobiDB-lite"/>
    </source>
</evidence>
<dbReference type="PROSITE" id="PS50222">
    <property type="entry name" value="EF_HAND_2"/>
    <property type="match status" value="1"/>
</dbReference>
<dbReference type="SUPFAM" id="SSF47473">
    <property type="entry name" value="EF-hand"/>
    <property type="match status" value="1"/>
</dbReference>
<reference evidence="3" key="1">
    <citation type="submission" date="2021-07" db="EMBL/GenBank/DDBJ databases">
        <title>Neiella marina sp. nov., isolated from the intestinal content of sea cucumber Apostichopus japonicus.</title>
        <authorList>
            <person name="Bai X."/>
        </authorList>
    </citation>
    <scope>NUCLEOTIDE SEQUENCE</scope>
    <source>
        <strain evidence="3">126</strain>
    </source>
</reference>
<evidence type="ECO:0000313" key="4">
    <source>
        <dbReference type="Proteomes" id="UP001166251"/>
    </source>
</evidence>
<gene>
    <name evidence="3" type="ORF">K0504_14770</name>
</gene>
<dbReference type="Gene3D" id="1.10.238.10">
    <property type="entry name" value="EF-hand"/>
    <property type="match status" value="1"/>
</dbReference>
<feature type="domain" description="EF-hand" evidence="2">
    <location>
        <begin position="15"/>
        <end position="50"/>
    </location>
</feature>
<sequence length="174" mass="18017">MNVTGMGGMPPPPPQMRQQMDDAFSAADSDESGGVTLEELTASLEEQGVAYDAQRLETHYAEMDADGNGEVTDGERQEHLDSMRERLEGTSIAGGVTVNGMLGGTANGFAGQPAGDSMTNLLAEIAADQENGSELKAGIEDLLAKIETEGFNGKNIDSAMGFVSGLVGSVNTTA</sequence>
<protein>
    <recommendedName>
        <fullName evidence="2">EF-hand domain-containing protein</fullName>
    </recommendedName>
</protein>
<name>A0ABS7EIW4_9GAMM</name>
<organism evidence="3 4">
    <name type="scientific">Neiella holothuriorum</name>
    <dbReference type="NCBI Taxonomy" id="2870530"/>
    <lineage>
        <taxon>Bacteria</taxon>
        <taxon>Pseudomonadati</taxon>
        <taxon>Pseudomonadota</taxon>
        <taxon>Gammaproteobacteria</taxon>
        <taxon>Alteromonadales</taxon>
        <taxon>Echinimonadaceae</taxon>
        <taxon>Neiella</taxon>
    </lineage>
</organism>